<accession>C3PPD9</accession>
<evidence type="ECO:0000313" key="2">
    <source>
        <dbReference type="Proteomes" id="UP000002305"/>
    </source>
</evidence>
<dbReference type="RefSeq" id="WP_012720131.1">
    <property type="nucleotide sequence ID" value="NC_012634.1"/>
</dbReference>
<dbReference type="EMBL" id="CP001613">
    <property type="protein sequence ID" value="ACP54025.1"/>
    <property type="molecule type" value="Genomic_DNA"/>
</dbReference>
<reference evidence="1 2" key="1">
    <citation type="journal article" date="2009" name="BMC Genomics">
        <title>Analysis of the Rickettsia africae genome reveals that virulence acquisition in Rickettsia species may be explained by genome reduction.</title>
        <authorList>
            <person name="Fournier P.-E."/>
            <person name="El Karkouri K."/>
            <person name="Leroy Q."/>
            <person name="Robert C."/>
            <person name="Giumelli B."/>
            <person name="Renesto P."/>
            <person name="Socolovschi C."/>
            <person name="Parola P."/>
            <person name="Audic S."/>
            <person name="Raoult D."/>
        </authorList>
    </citation>
    <scope>NUCLEOTIDE SEQUENCE [LARGE SCALE GENOMIC DNA]</scope>
    <source>
        <strain evidence="1 2">ESF-5</strain>
    </source>
</reference>
<gene>
    <name evidence="1" type="ordered locus">RAF_pORF1266</name>
</gene>
<sequence>MATKPLSTSTKIANLAKVKQQRIQKIEAELNVQLTSLLTKRKEEIFNIFNKFSAVDIDDKLLIGFLKFVTNKDNKDHPIIKEFLNIANKTRLLKRKGNN</sequence>
<evidence type="ECO:0000313" key="1">
    <source>
        <dbReference type="EMBL" id="ACP54025.1"/>
    </source>
</evidence>
<geneLocation type="plasmid" evidence="1 2">
    <name>pRAF</name>
</geneLocation>
<dbReference type="HOGENOM" id="CLU_2318315_0_0_5"/>
<dbReference type="KEGG" id="raf:RAF_pORF1266"/>
<dbReference type="Proteomes" id="UP000002305">
    <property type="component" value="Plasmid pRAF"/>
</dbReference>
<keyword evidence="2" id="KW-1185">Reference proteome</keyword>
<dbReference type="AlphaFoldDB" id="C3PPD9"/>
<protein>
    <submittedName>
        <fullName evidence="1">Uncharacterized protein</fullName>
    </submittedName>
</protein>
<name>C3PPD9_RICAE</name>
<organism evidence="1 2">
    <name type="scientific">Rickettsia africae (strain ESF-5)</name>
    <dbReference type="NCBI Taxonomy" id="347255"/>
    <lineage>
        <taxon>Bacteria</taxon>
        <taxon>Pseudomonadati</taxon>
        <taxon>Pseudomonadota</taxon>
        <taxon>Alphaproteobacteria</taxon>
        <taxon>Rickettsiales</taxon>
        <taxon>Rickettsiaceae</taxon>
        <taxon>Rickettsieae</taxon>
        <taxon>Rickettsia</taxon>
        <taxon>spotted fever group</taxon>
    </lineage>
</organism>
<keyword evidence="1" id="KW-0614">Plasmid</keyword>
<proteinExistence type="predicted"/>